<evidence type="ECO:0000256" key="1">
    <source>
        <dbReference type="SAM" id="MobiDB-lite"/>
    </source>
</evidence>
<feature type="compositionally biased region" description="Polar residues" evidence="1">
    <location>
        <begin position="454"/>
        <end position="479"/>
    </location>
</feature>
<comment type="caution">
    <text evidence="2">The sequence shown here is derived from an EMBL/GenBank/DDBJ whole genome shotgun (WGS) entry which is preliminary data.</text>
</comment>
<reference evidence="2 3" key="1">
    <citation type="submission" date="2024-10" db="EMBL/GenBank/DDBJ databases">
        <authorList>
            <person name="Kim D."/>
        </authorList>
    </citation>
    <scope>NUCLEOTIDE SEQUENCE [LARGE SCALE GENOMIC DNA]</scope>
    <source>
        <strain evidence="2">Taebaek</strain>
    </source>
</reference>
<evidence type="ECO:0000313" key="2">
    <source>
        <dbReference type="EMBL" id="KAL3080723.1"/>
    </source>
</evidence>
<feature type="compositionally biased region" description="Basic residues" evidence="1">
    <location>
        <begin position="339"/>
        <end position="385"/>
    </location>
</feature>
<dbReference type="Proteomes" id="UP001620645">
    <property type="component" value="Unassembled WGS sequence"/>
</dbReference>
<proteinExistence type="predicted"/>
<dbReference type="AlphaFoldDB" id="A0ABD2IX06"/>
<gene>
    <name evidence="2" type="ORF">niasHS_012730</name>
</gene>
<name>A0ABD2IX06_HETSC</name>
<feature type="region of interest" description="Disordered" evidence="1">
    <location>
        <begin position="327"/>
        <end position="479"/>
    </location>
</feature>
<feature type="compositionally biased region" description="Basic and acidic residues" evidence="1">
    <location>
        <begin position="409"/>
        <end position="451"/>
    </location>
</feature>
<dbReference type="EMBL" id="JBICCN010000287">
    <property type="protein sequence ID" value="KAL3080723.1"/>
    <property type="molecule type" value="Genomic_DNA"/>
</dbReference>
<accession>A0ABD2IX06</accession>
<evidence type="ECO:0000313" key="3">
    <source>
        <dbReference type="Proteomes" id="UP001620645"/>
    </source>
</evidence>
<organism evidence="2 3">
    <name type="scientific">Heterodera schachtii</name>
    <name type="common">Sugarbeet cyst nematode worm</name>
    <name type="synonym">Tylenchus schachtii</name>
    <dbReference type="NCBI Taxonomy" id="97005"/>
    <lineage>
        <taxon>Eukaryota</taxon>
        <taxon>Metazoa</taxon>
        <taxon>Ecdysozoa</taxon>
        <taxon>Nematoda</taxon>
        <taxon>Chromadorea</taxon>
        <taxon>Rhabditida</taxon>
        <taxon>Tylenchina</taxon>
        <taxon>Tylenchomorpha</taxon>
        <taxon>Tylenchoidea</taxon>
        <taxon>Heteroderidae</taxon>
        <taxon>Heteroderinae</taxon>
        <taxon>Heterodera</taxon>
    </lineage>
</organism>
<feature type="compositionally biased region" description="Basic and acidic residues" evidence="1">
    <location>
        <begin position="386"/>
        <end position="401"/>
    </location>
</feature>
<protein>
    <submittedName>
        <fullName evidence="2">Uncharacterized protein</fullName>
    </submittedName>
</protein>
<sequence length="479" mass="54124">MEPEVFSAVISSARIEIQQQLPRSFVTTSFERHGMLRQVTPLVCNDVWMDIFHFFDHAQLGLKLALISPRFDVLVDAHFNGKSELRIWRPILIHKKEKIIKKYGDEIKVEEFPLPDHSLHNKIRFFDLSTLDHSVIAFLRANQQIFDRMGTNLKFDVSSSCEHEANFSLIWDVLASKIWPIFAPNIHYLQLPNGDDLNHLLRLCSTTILTDLNNLSFIYFLRMSPEGFGCDLDGPNATPSAGQALSKWLHIPRSDGQPKRLRCGDNNPENFEWINNFKQAFLRAATSAACYEIRFHTGFLLCDDNNCIGPLCPTAAEDQINAKDCLPMNPGPSAGDKAAKKRDKAAKKRDKAAKKRDKATKRGYKAAKKRDKATKKRDKAAKKKGQSSEKEEQIVEKEGQSNEKGGQSSEKEGQSNEKEGQSNEKEGQSSEKEGQSSEKEGQSSEKEEQIVEKGTSSDNEIRTEQQQSVDDLQKITPDT</sequence>
<keyword evidence="3" id="KW-1185">Reference proteome</keyword>